<dbReference type="EMBL" id="CP104450">
    <property type="protein sequence ID" value="UXE36165.1"/>
    <property type="molecule type" value="Genomic_DNA"/>
</dbReference>
<dbReference type="Proteomes" id="UP001350972">
    <property type="component" value="Chromosome"/>
</dbReference>
<evidence type="ECO:0000313" key="4">
    <source>
        <dbReference type="Proteomes" id="UP001350972"/>
    </source>
</evidence>
<dbReference type="RefSeq" id="WP_139530534.1">
    <property type="nucleotide sequence ID" value="NZ_CP104450.1"/>
</dbReference>
<dbReference type="Proteomes" id="UP001064206">
    <property type="component" value="Chromosome"/>
</dbReference>
<dbReference type="EMBL" id="CP145163">
    <property type="protein sequence ID" value="WWC14083.1"/>
    <property type="molecule type" value="Genomic_DNA"/>
</dbReference>
<proteinExistence type="predicted"/>
<accession>A0A9Q9JBX0</accession>
<evidence type="ECO:0000313" key="1">
    <source>
        <dbReference type="EMBL" id="UXE36165.1"/>
    </source>
</evidence>
<reference evidence="2 4" key="2">
    <citation type="submission" date="2024-02" db="EMBL/GenBank/DDBJ databases">
        <title>Tn5403 promotes plasmid rearrangements and degradation of the Klebsiella pneumoniae carbapenemase (KPC) transposon Tn4401.</title>
        <authorList>
            <person name="Sheppard A.E."/>
            <person name="Barry K.E."/>
            <person name="Parikh H.I."/>
            <person name="Vegesana K."/>
            <person name="Sebra R."/>
            <person name="George S."/>
            <person name="Sanderson N.D."/>
            <person name="Stoesser N."/>
            <person name="Eyre D.W."/>
            <person name="Crook D.W."/>
            <person name="Walker A.S."/>
            <person name="Mathers A.J."/>
        </authorList>
    </citation>
    <scope>NUCLEOTIDE SEQUENCE [LARGE SCALE GENOMIC DNA]</scope>
    <source>
        <strain evidence="2 4">CAV1921</strain>
    </source>
</reference>
<evidence type="ECO:0000313" key="3">
    <source>
        <dbReference type="Proteomes" id="UP001064206"/>
    </source>
</evidence>
<organism evidence="1 3">
    <name type="scientific">Raoultella ornithinolytica</name>
    <name type="common">Klebsiella ornithinolytica</name>
    <dbReference type="NCBI Taxonomy" id="54291"/>
    <lineage>
        <taxon>Bacteria</taxon>
        <taxon>Pseudomonadati</taxon>
        <taxon>Pseudomonadota</taxon>
        <taxon>Gammaproteobacteria</taxon>
        <taxon>Enterobacterales</taxon>
        <taxon>Enterobacteriaceae</taxon>
        <taxon>Klebsiella/Raoultella group</taxon>
        <taxon>Raoultella</taxon>
    </lineage>
</organism>
<reference evidence="1" key="1">
    <citation type="submission" date="2022-09" db="EMBL/GenBank/DDBJ databases">
        <title>Multidrug resistance Raoultella ornithinolytica Strain MQB_Silv_108.</title>
        <authorList>
            <person name="Quintela-Baluja M."/>
        </authorList>
    </citation>
    <scope>NUCLEOTIDE SEQUENCE</scope>
    <source>
        <strain evidence="1">MQB_Silv_108</strain>
    </source>
</reference>
<sequence>MSQNYLTFYEAYDANGRAVYGANAFTTSQSSQLTKSEFEQHYNYVLEHVQGMVPSAVTLVFKGIFKL</sequence>
<gene>
    <name evidence="2" type="ORF">LM286_12605</name>
    <name evidence="1" type="ORF">N2J37_16545</name>
</gene>
<keyword evidence="4" id="KW-1185">Reference proteome</keyword>
<protein>
    <submittedName>
        <fullName evidence="1">Uncharacterized protein</fullName>
    </submittedName>
</protein>
<evidence type="ECO:0000313" key="2">
    <source>
        <dbReference type="EMBL" id="WWC14083.1"/>
    </source>
</evidence>
<name>A0A9Q9JBX0_RAOOR</name>
<dbReference type="AlphaFoldDB" id="A0A9Q9JBX0"/>